<accession>A0AAV5TAR7</accession>
<dbReference type="Gene3D" id="1.20.1280.50">
    <property type="match status" value="1"/>
</dbReference>
<name>A0AAV5TAR7_9BILA</name>
<dbReference type="InterPro" id="IPR001810">
    <property type="entry name" value="F-box_dom"/>
</dbReference>
<evidence type="ECO:0000313" key="3">
    <source>
        <dbReference type="Proteomes" id="UP001432027"/>
    </source>
</evidence>
<feature type="non-terminal residue" evidence="2">
    <location>
        <position position="318"/>
    </location>
</feature>
<dbReference type="CDD" id="cd09917">
    <property type="entry name" value="F-box_SF"/>
    <property type="match status" value="1"/>
</dbReference>
<dbReference type="AlphaFoldDB" id="A0AAV5TAR7"/>
<protein>
    <recommendedName>
        <fullName evidence="1">F-box domain-containing protein</fullName>
    </recommendedName>
</protein>
<dbReference type="SUPFAM" id="SSF81383">
    <property type="entry name" value="F-box domain"/>
    <property type="match status" value="1"/>
</dbReference>
<gene>
    <name evidence="2" type="ORF">PENTCL1PPCAC_13602</name>
</gene>
<evidence type="ECO:0000313" key="2">
    <source>
        <dbReference type="EMBL" id="GMS91427.1"/>
    </source>
</evidence>
<dbReference type="SMART" id="SM00256">
    <property type="entry name" value="FBOX"/>
    <property type="match status" value="1"/>
</dbReference>
<proteinExistence type="predicted"/>
<keyword evidence="3" id="KW-1185">Reference proteome</keyword>
<sequence>IFPSFSINQSEMDIFALPDVCLREVMKRVTLKDRLRLRLVCRAFEQLVADTNAGRFESGCIRRWTDDIRHGRRGSVDEESGVLIRLDDLEVKLKDETLFRLLQLRNRLFSGISFECFELKVSIFNSSDFVLKFLNNFKIENLHFEADSDFELQNARRMMAALPICAHTLSISSLSDSEKLMPLPPMDNLKLFYGCAQIPTERFFKLLSTHKNMLVTSDSVKITPQEWIRVMQIISDDHRTREVKLRINRSTIKGWLLNFGITNATRASGTSDEVNVTHPLNDEGEIRLRYKTCLVRITYFDWTDNVRHSIVRMTNRLE</sequence>
<comment type="caution">
    <text evidence="2">The sequence shown here is derived from an EMBL/GenBank/DDBJ whole genome shotgun (WGS) entry which is preliminary data.</text>
</comment>
<dbReference type="PROSITE" id="PS50181">
    <property type="entry name" value="FBOX"/>
    <property type="match status" value="1"/>
</dbReference>
<evidence type="ECO:0000259" key="1">
    <source>
        <dbReference type="PROSITE" id="PS50181"/>
    </source>
</evidence>
<organism evidence="2 3">
    <name type="scientific">Pristionchus entomophagus</name>
    <dbReference type="NCBI Taxonomy" id="358040"/>
    <lineage>
        <taxon>Eukaryota</taxon>
        <taxon>Metazoa</taxon>
        <taxon>Ecdysozoa</taxon>
        <taxon>Nematoda</taxon>
        <taxon>Chromadorea</taxon>
        <taxon>Rhabditida</taxon>
        <taxon>Rhabditina</taxon>
        <taxon>Diplogasteromorpha</taxon>
        <taxon>Diplogasteroidea</taxon>
        <taxon>Neodiplogasteridae</taxon>
        <taxon>Pristionchus</taxon>
    </lineage>
</organism>
<dbReference type="Pfam" id="PF00646">
    <property type="entry name" value="F-box"/>
    <property type="match status" value="1"/>
</dbReference>
<dbReference type="InterPro" id="IPR036047">
    <property type="entry name" value="F-box-like_dom_sf"/>
</dbReference>
<dbReference type="EMBL" id="BTSX01000003">
    <property type="protein sequence ID" value="GMS91427.1"/>
    <property type="molecule type" value="Genomic_DNA"/>
</dbReference>
<feature type="non-terminal residue" evidence="2">
    <location>
        <position position="1"/>
    </location>
</feature>
<dbReference type="Proteomes" id="UP001432027">
    <property type="component" value="Unassembled WGS sequence"/>
</dbReference>
<reference evidence="2" key="1">
    <citation type="submission" date="2023-10" db="EMBL/GenBank/DDBJ databases">
        <title>Genome assembly of Pristionchus species.</title>
        <authorList>
            <person name="Yoshida K."/>
            <person name="Sommer R.J."/>
        </authorList>
    </citation>
    <scope>NUCLEOTIDE SEQUENCE</scope>
    <source>
        <strain evidence="2">RS0144</strain>
    </source>
</reference>
<feature type="domain" description="F-box" evidence="1">
    <location>
        <begin position="11"/>
        <end position="59"/>
    </location>
</feature>